<proteinExistence type="predicted"/>
<name>A0AAP2Z3R0_9EURY</name>
<dbReference type="RefSeq" id="WP_338005745.1">
    <property type="nucleotide sequence ID" value="NZ_JAOPKA010000019.1"/>
</dbReference>
<accession>A0AAP2Z3R0</accession>
<gene>
    <name evidence="2" type="ORF">OB955_17070</name>
    <name evidence="1" type="ORF">OB960_21355</name>
</gene>
<evidence type="ECO:0000313" key="4">
    <source>
        <dbReference type="Proteomes" id="UP001321018"/>
    </source>
</evidence>
<evidence type="ECO:0000313" key="3">
    <source>
        <dbReference type="Proteomes" id="UP001320972"/>
    </source>
</evidence>
<dbReference type="EMBL" id="JAOPKB010000011">
    <property type="protein sequence ID" value="MCU4974437.1"/>
    <property type="molecule type" value="Genomic_DNA"/>
</dbReference>
<dbReference type="Pfam" id="PF26069">
    <property type="entry name" value="DUF8026"/>
    <property type="match status" value="1"/>
</dbReference>
<keyword evidence="3" id="KW-1185">Reference proteome</keyword>
<dbReference type="Proteomes" id="UP001320972">
    <property type="component" value="Unassembled WGS sequence"/>
</dbReference>
<comment type="caution">
    <text evidence="1">The sequence shown here is derived from an EMBL/GenBank/DDBJ whole genome shotgun (WGS) entry which is preliminary data.</text>
</comment>
<evidence type="ECO:0000313" key="2">
    <source>
        <dbReference type="EMBL" id="MCU4974437.1"/>
    </source>
</evidence>
<organism evidence="1 4">
    <name type="scientific">Natronoglomus mannanivorans</name>
    <dbReference type="NCBI Taxonomy" id="2979990"/>
    <lineage>
        <taxon>Archaea</taxon>
        <taxon>Methanobacteriati</taxon>
        <taxon>Methanobacteriota</taxon>
        <taxon>Stenosarchaea group</taxon>
        <taxon>Halobacteria</taxon>
        <taxon>Halobacteriales</taxon>
        <taxon>Natrialbaceae</taxon>
        <taxon>Natronoglomus</taxon>
    </lineage>
</organism>
<dbReference type="Proteomes" id="UP001321018">
    <property type="component" value="Unassembled WGS sequence"/>
</dbReference>
<dbReference type="EMBL" id="JAOPKA010000019">
    <property type="protein sequence ID" value="MCU4743935.1"/>
    <property type="molecule type" value="Genomic_DNA"/>
</dbReference>
<reference evidence="1 3" key="1">
    <citation type="submission" date="2022-09" db="EMBL/GenBank/DDBJ databases">
        <title>Enrichment on poylsaccharides allowed isolation of novel metabolic and taxonomic groups of Haloarchaea.</title>
        <authorList>
            <person name="Sorokin D.Y."/>
            <person name="Elcheninov A.G."/>
            <person name="Khizhniak T.V."/>
            <person name="Kolganova T.V."/>
            <person name="Kublanov I.V."/>
        </authorList>
    </citation>
    <scope>NUCLEOTIDE SEQUENCE</scope>
    <source>
        <strain evidence="2 3">AArc-m2/3/4</strain>
        <strain evidence="1">AArc-xg1-1</strain>
    </source>
</reference>
<sequence>MMTSLSLSVLGMLGFTLLAFWGVAGWALVRTLGQERRKVEILAHQDRMDTYSPTALAELREWIEEHPDDPLADEARAQYNECVTVLRTTDMHFYDWSNEEIADLEPL</sequence>
<dbReference type="AlphaFoldDB" id="A0AAP2Z3R0"/>
<dbReference type="InterPro" id="IPR058339">
    <property type="entry name" value="DUF8026"/>
</dbReference>
<evidence type="ECO:0000313" key="1">
    <source>
        <dbReference type="EMBL" id="MCU4743935.1"/>
    </source>
</evidence>
<protein>
    <submittedName>
        <fullName evidence="1">Uncharacterized protein</fullName>
    </submittedName>
</protein>